<sequence>MSRNVAQRLKLNKLLRPPAASQPKRTLHASTSSHFAATLGSVVDQAATPPAVPRMSAVERLRRRKAQDLEVLLARDGSTPAEVWGMYVDLLTMVDPQDVPLETHQRVLRKSTLSPAASRANLYRRMEMKRRPRVPHIHEVRYQTIINNMIEGGHTPQAEDYHFILEQFAAVGHHVGALQVLQEMTHHRLPTTHRTYGLCLMAICHRLSLPVWHQEKARMVEAMSQICHKLVNDMWTEKIQVTAFNVDLTLRVLKETMDYDAFEKLLRMAYGIDLSFPDRPPLEFWDRPRDGDASESDVWSPPVQQPFSTSALNTTLDFLGRSGNVSKLIQAFEVLTTPLPSPTIASPDSAYADDADEDFGINEPGVAPYTAPYAEPNTTSFSLLIKWLSRHGRPSLARHYVVHVMEQDRLVDRHLRGECILKKKGEILAPHLGLTQYMFLPILGEANRDGNVEMLRFILRKIRRALRRKRFDIDFYSDVQRQWDAQVRQAAEDAVEAAVASHSAEAPATPSFQAPTATATKTYPASFPSDTLIQVPYEQVPEPRTPSGPPLKLFDVNLHLSILRRDLFHLEELEKRAMDTLGRKAQRLKEKLGRRIWADRDVYMSSQGRRVRISRPFWREKVHFSGTRALPARELQPRMRRRETQVHVQPGSVAAQRGFFTPSSPWAERLRRRPQQQQQQQAPAKPPS</sequence>
<protein>
    <submittedName>
        <fullName evidence="2">Uncharacterized protein</fullName>
    </submittedName>
</protein>
<dbReference type="AlphaFoldDB" id="A0A0C3SEK7"/>
<evidence type="ECO:0000313" key="2">
    <source>
        <dbReference type="EMBL" id="KIP12817.1"/>
    </source>
</evidence>
<evidence type="ECO:0000256" key="1">
    <source>
        <dbReference type="SAM" id="MobiDB-lite"/>
    </source>
</evidence>
<proteinExistence type="predicted"/>
<dbReference type="Proteomes" id="UP000053257">
    <property type="component" value="Unassembled WGS sequence"/>
</dbReference>
<dbReference type="STRING" id="745531.A0A0C3SEK7"/>
<gene>
    <name evidence="2" type="ORF">PHLGIDRAFT_136362</name>
</gene>
<dbReference type="HOGENOM" id="CLU_025579_0_0_1"/>
<organism evidence="2 3">
    <name type="scientific">Phlebiopsis gigantea (strain 11061_1 CR5-6)</name>
    <name type="common">White-rot fungus</name>
    <name type="synonym">Peniophora gigantea</name>
    <dbReference type="NCBI Taxonomy" id="745531"/>
    <lineage>
        <taxon>Eukaryota</taxon>
        <taxon>Fungi</taxon>
        <taxon>Dikarya</taxon>
        <taxon>Basidiomycota</taxon>
        <taxon>Agaricomycotina</taxon>
        <taxon>Agaricomycetes</taxon>
        <taxon>Polyporales</taxon>
        <taxon>Phanerochaetaceae</taxon>
        <taxon>Phlebiopsis</taxon>
    </lineage>
</organism>
<reference evidence="2 3" key="1">
    <citation type="journal article" date="2014" name="PLoS Genet.">
        <title>Analysis of the Phlebiopsis gigantea genome, transcriptome and secretome provides insight into its pioneer colonization strategies of wood.</title>
        <authorList>
            <person name="Hori C."/>
            <person name="Ishida T."/>
            <person name="Igarashi K."/>
            <person name="Samejima M."/>
            <person name="Suzuki H."/>
            <person name="Master E."/>
            <person name="Ferreira P."/>
            <person name="Ruiz-Duenas F.J."/>
            <person name="Held B."/>
            <person name="Canessa P."/>
            <person name="Larrondo L.F."/>
            <person name="Schmoll M."/>
            <person name="Druzhinina I.S."/>
            <person name="Kubicek C.P."/>
            <person name="Gaskell J.A."/>
            <person name="Kersten P."/>
            <person name="St John F."/>
            <person name="Glasner J."/>
            <person name="Sabat G."/>
            <person name="Splinter BonDurant S."/>
            <person name="Syed K."/>
            <person name="Yadav J."/>
            <person name="Mgbeahuruike A.C."/>
            <person name="Kovalchuk A."/>
            <person name="Asiegbu F.O."/>
            <person name="Lackner G."/>
            <person name="Hoffmeister D."/>
            <person name="Rencoret J."/>
            <person name="Gutierrez A."/>
            <person name="Sun H."/>
            <person name="Lindquist E."/>
            <person name="Barry K."/>
            <person name="Riley R."/>
            <person name="Grigoriev I.V."/>
            <person name="Henrissat B."/>
            <person name="Kues U."/>
            <person name="Berka R.M."/>
            <person name="Martinez A.T."/>
            <person name="Covert S.F."/>
            <person name="Blanchette R.A."/>
            <person name="Cullen D."/>
        </authorList>
    </citation>
    <scope>NUCLEOTIDE SEQUENCE [LARGE SCALE GENOMIC DNA]</scope>
    <source>
        <strain evidence="2 3">11061_1 CR5-6</strain>
    </source>
</reference>
<dbReference type="OrthoDB" id="276151at2759"/>
<name>A0A0C3SEK7_PHLG1</name>
<feature type="region of interest" description="Disordered" evidence="1">
    <location>
        <begin position="637"/>
        <end position="688"/>
    </location>
</feature>
<dbReference type="EMBL" id="KN840438">
    <property type="protein sequence ID" value="KIP12817.1"/>
    <property type="molecule type" value="Genomic_DNA"/>
</dbReference>
<accession>A0A0C3SEK7</accession>
<evidence type="ECO:0000313" key="3">
    <source>
        <dbReference type="Proteomes" id="UP000053257"/>
    </source>
</evidence>
<keyword evidence="3" id="KW-1185">Reference proteome</keyword>